<accession>A0AAV4ELH5</accession>
<dbReference type="Proteomes" id="UP000762676">
    <property type="component" value="Unassembled WGS sequence"/>
</dbReference>
<proteinExistence type="predicted"/>
<name>A0AAV4ELH5_9GAST</name>
<organism evidence="1 2">
    <name type="scientific">Elysia marginata</name>
    <dbReference type="NCBI Taxonomy" id="1093978"/>
    <lineage>
        <taxon>Eukaryota</taxon>
        <taxon>Metazoa</taxon>
        <taxon>Spiralia</taxon>
        <taxon>Lophotrochozoa</taxon>
        <taxon>Mollusca</taxon>
        <taxon>Gastropoda</taxon>
        <taxon>Heterobranchia</taxon>
        <taxon>Euthyneura</taxon>
        <taxon>Panpulmonata</taxon>
        <taxon>Sacoglossa</taxon>
        <taxon>Placobranchoidea</taxon>
        <taxon>Plakobranchidae</taxon>
        <taxon>Elysia</taxon>
    </lineage>
</organism>
<dbReference type="EMBL" id="BMAT01000180">
    <property type="protein sequence ID" value="GFR61308.1"/>
    <property type="molecule type" value="Genomic_DNA"/>
</dbReference>
<evidence type="ECO:0000313" key="2">
    <source>
        <dbReference type="Proteomes" id="UP000762676"/>
    </source>
</evidence>
<evidence type="ECO:0000313" key="1">
    <source>
        <dbReference type="EMBL" id="GFR61308.1"/>
    </source>
</evidence>
<sequence length="117" mass="13094">MLQGIPTGPSLERPGLKGLPANWPHLSSLLTGDPRTGIVFQPRLGPVSYRQRFDQQDSSLITGPAIVDHGTLLPEHTRNTRRIDRKTRVFTFSFFIAVAPAYQHQSAHLRYSLCSTK</sequence>
<comment type="caution">
    <text evidence="1">The sequence shown here is derived from an EMBL/GenBank/DDBJ whole genome shotgun (WGS) entry which is preliminary data.</text>
</comment>
<dbReference type="AlphaFoldDB" id="A0AAV4ELH5"/>
<keyword evidence="2" id="KW-1185">Reference proteome</keyword>
<protein>
    <recommendedName>
        <fullName evidence="3">Carboxylesterase type B domain-containing protein</fullName>
    </recommendedName>
</protein>
<reference evidence="1 2" key="1">
    <citation type="journal article" date="2021" name="Elife">
        <title>Chloroplast acquisition without the gene transfer in kleptoplastic sea slugs, Plakobranchus ocellatus.</title>
        <authorList>
            <person name="Maeda T."/>
            <person name="Takahashi S."/>
            <person name="Yoshida T."/>
            <person name="Shimamura S."/>
            <person name="Takaki Y."/>
            <person name="Nagai Y."/>
            <person name="Toyoda A."/>
            <person name="Suzuki Y."/>
            <person name="Arimoto A."/>
            <person name="Ishii H."/>
            <person name="Satoh N."/>
            <person name="Nishiyama T."/>
            <person name="Hasebe M."/>
            <person name="Maruyama T."/>
            <person name="Minagawa J."/>
            <person name="Obokata J."/>
            <person name="Shigenobu S."/>
        </authorList>
    </citation>
    <scope>NUCLEOTIDE SEQUENCE [LARGE SCALE GENOMIC DNA]</scope>
</reference>
<evidence type="ECO:0008006" key="3">
    <source>
        <dbReference type="Google" id="ProtNLM"/>
    </source>
</evidence>
<gene>
    <name evidence="1" type="ORF">ElyMa_000100300</name>
</gene>